<keyword evidence="5" id="KW-1185">Reference proteome</keyword>
<evidence type="ECO:0000259" key="3">
    <source>
        <dbReference type="PROSITE" id="PS50835"/>
    </source>
</evidence>
<proteinExistence type="predicted"/>
<reference evidence="4" key="2">
    <citation type="submission" date="2023-03" db="EMBL/GenBank/DDBJ databases">
        <authorList>
            <person name="Inwood S.N."/>
            <person name="Skelly J.G."/>
            <person name="Guhlin J."/>
            <person name="Harrop T.W.R."/>
            <person name="Goldson S.G."/>
            <person name="Dearden P.K."/>
        </authorList>
    </citation>
    <scope>NUCLEOTIDE SEQUENCE</scope>
    <source>
        <strain evidence="4">Lincoln</strain>
        <tissue evidence="4">Whole body</tissue>
    </source>
</reference>
<name>A0AA39F4N7_MICHY</name>
<keyword evidence="2" id="KW-0812">Transmembrane</keyword>
<dbReference type="InterPro" id="IPR007110">
    <property type="entry name" value="Ig-like_dom"/>
</dbReference>
<keyword evidence="2" id="KW-0472">Membrane</keyword>
<protein>
    <recommendedName>
        <fullName evidence="3">Ig-like domain-containing protein</fullName>
    </recommendedName>
</protein>
<evidence type="ECO:0000313" key="5">
    <source>
        <dbReference type="Proteomes" id="UP001168972"/>
    </source>
</evidence>
<feature type="transmembrane region" description="Helical" evidence="2">
    <location>
        <begin position="7"/>
        <end position="25"/>
    </location>
</feature>
<feature type="transmembrane region" description="Helical" evidence="2">
    <location>
        <begin position="249"/>
        <end position="270"/>
    </location>
</feature>
<accession>A0AA39F4N7</accession>
<reference evidence="4" key="1">
    <citation type="journal article" date="2023" name="bioRxiv">
        <title>Scaffold-level genome assemblies of two parasitoid biocontrol wasps reveal the parthenogenesis mechanism and an associated novel virus.</title>
        <authorList>
            <person name="Inwood S."/>
            <person name="Skelly J."/>
            <person name="Guhlin J."/>
            <person name="Harrop T."/>
            <person name="Goldson S."/>
            <person name="Dearden P."/>
        </authorList>
    </citation>
    <scope>NUCLEOTIDE SEQUENCE</scope>
    <source>
        <strain evidence="4">Lincoln</strain>
        <tissue evidence="4">Whole body</tissue>
    </source>
</reference>
<dbReference type="InterPro" id="IPR019396">
    <property type="entry name" value="TM_Fragile-X-F-assoc"/>
</dbReference>
<dbReference type="SUPFAM" id="SSF48726">
    <property type="entry name" value="Immunoglobulin"/>
    <property type="match status" value="1"/>
</dbReference>
<dbReference type="PANTHER" id="PTHR13568">
    <property type="entry name" value="FAM11A, B PROTEIN"/>
    <property type="match status" value="1"/>
</dbReference>
<organism evidence="4 5">
    <name type="scientific">Microctonus hyperodae</name>
    <name type="common">Parasitoid wasp</name>
    <dbReference type="NCBI Taxonomy" id="165561"/>
    <lineage>
        <taxon>Eukaryota</taxon>
        <taxon>Metazoa</taxon>
        <taxon>Ecdysozoa</taxon>
        <taxon>Arthropoda</taxon>
        <taxon>Hexapoda</taxon>
        <taxon>Insecta</taxon>
        <taxon>Pterygota</taxon>
        <taxon>Neoptera</taxon>
        <taxon>Endopterygota</taxon>
        <taxon>Hymenoptera</taxon>
        <taxon>Apocrita</taxon>
        <taxon>Ichneumonoidea</taxon>
        <taxon>Braconidae</taxon>
        <taxon>Euphorinae</taxon>
        <taxon>Microctonus</taxon>
    </lineage>
</organism>
<evidence type="ECO:0000256" key="1">
    <source>
        <dbReference type="SAM" id="MobiDB-lite"/>
    </source>
</evidence>
<dbReference type="InterPro" id="IPR036179">
    <property type="entry name" value="Ig-like_dom_sf"/>
</dbReference>
<comment type="caution">
    <text evidence="4">The sequence shown here is derived from an EMBL/GenBank/DDBJ whole genome shotgun (WGS) entry which is preliminary data.</text>
</comment>
<dbReference type="SMART" id="SM00409">
    <property type="entry name" value="IG"/>
    <property type="match status" value="1"/>
</dbReference>
<dbReference type="AlphaFoldDB" id="A0AA39F4N7"/>
<feature type="domain" description="Ig-like" evidence="3">
    <location>
        <begin position="114"/>
        <end position="225"/>
    </location>
</feature>
<feature type="transmembrane region" description="Helical" evidence="2">
    <location>
        <begin position="31"/>
        <end position="53"/>
    </location>
</feature>
<dbReference type="EMBL" id="JAQQBR010001833">
    <property type="protein sequence ID" value="KAK0162892.1"/>
    <property type="molecule type" value="Genomic_DNA"/>
</dbReference>
<evidence type="ECO:0000313" key="4">
    <source>
        <dbReference type="EMBL" id="KAK0162892.1"/>
    </source>
</evidence>
<sequence>MAVLHRALFTWFELLIFLILLVLRLDHRIQWNWFIVFIPMWVYDNILLIYIVFNMISHCKNGHNRISNLRRKAWHMIAVLLKLSVQILICLRLEAPHWNLPAKAVLSPFWLLLPALAIDMGNLLVFILLILCDFFIDVNAIVTVTEVKAGHLAVLPCLSSDDNHRFMFWQLADDQGVIGPGNPLDQEKYNYEVLTGKLLIRGVSTKESGFYKCISKGILDHSSINVHVIELVVKKEWEEIIENNFETNLLRGMAAVSVIVVGIAVVLLIITMRKKQRQRFFDLEDSSTRENSPARYNRESQIPTINVGPSPLSSQGIDNAGLDVDFPRVFTQMQKEQALP</sequence>
<dbReference type="Proteomes" id="UP001168972">
    <property type="component" value="Unassembled WGS sequence"/>
</dbReference>
<dbReference type="InterPro" id="IPR003599">
    <property type="entry name" value="Ig_sub"/>
</dbReference>
<dbReference type="Pfam" id="PF10269">
    <property type="entry name" value="Tmemb_185A"/>
    <property type="match status" value="1"/>
</dbReference>
<dbReference type="PROSITE" id="PS50835">
    <property type="entry name" value="IG_LIKE"/>
    <property type="match status" value="1"/>
</dbReference>
<evidence type="ECO:0000256" key="2">
    <source>
        <dbReference type="SAM" id="Phobius"/>
    </source>
</evidence>
<feature type="transmembrane region" description="Helical" evidence="2">
    <location>
        <begin position="73"/>
        <end position="94"/>
    </location>
</feature>
<dbReference type="InterPro" id="IPR013783">
    <property type="entry name" value="Ig-like_fold"/>
</dbReference>
<dbReference type="Gene3D" id="2.60.40.10">
    <property type="entry name" value="Immunoglobulins"/>
    <property type="match status" value="1"/>
</dbReference>
<keyword evidence="2" id="KW-1133">Transmembrane helix</keyword>
<gene>
    <name evidence="4" type="ORF">PV327_006625</name>
</gene>
<feature type="region of interest" description="Disordered" evidence="1">
    <location>
        <begin position="288"/>
        <end position="312"/>
    </location>
</feature>
<dbReference type="PANTHER" id="PTHR13568:SF4">
    <property type="entry name" value="TRANSMEMBRANE PROTEIN 60"/>
    <property type="match status" value="1"/>
</dbReference>